<dbReference type="AlphaFoldDB" id="A0A2G3A1C8"/>
<dbReference type="InterPro" id="IPR036691">
    <property type="entry name" value="Endo/exonu/phosph_ase_sf"/>
</dbReference>
<evidence type="ECO:0000313" key="3">
    <source>
        <dbReference type="Proteomes" id="UP000222542"/>
    </source>
</evidence>
<dbReference type="PANTHER" id="PTHR35218">
    <property type="entry name" value="RNASE H DOMAIN-CONTAINING PROTEIN"/>
    <property type="match status" value="1"/>
</dbReference>
<keyword evidence="3" id="KW-1185">Reference proteome</keyword>
<protein>
    <submittedName>
        <fullName evidence="2">Uncharacterized protein</fullName>
    </submittedName>
</protein>
<evidence type="ECO:0000256" key="1">
    <source>
        <dbReference type="SAM" id="MobiDB-lite"/>
    </source>
</evidence>
<feature type="compositionally biased region" description="Pro residues" evidence="1">
    <location>
        <begin position="19"/>
        <end position="34"/>
    </location>
</feature>
<reference evidence="2 3" key="1">
    <citation type="journal article" date="2014" name="Nat. Genet.">
        <title>Genome sequence of the hot pepper provides insights into the evolution of pungency in Capsicum species.</title>
        <authorList>
            <person name="Kim S."/>
            <person name="Park M."/>
            <person name="Yeom S.I."/>
            <person name="Kim Y.M."/>
            <person name="Lee J.M."/>
            <person name="Lee H.A."/>
            <person name="Seo E."/>
            <person name="Choi J."/>
            <person name="Cheong K."/>
            <person name="Kim K.T."/>
            <person name="Jung K."/>
            <person name="Lee G.W."/>
            <person name="Oh S.K."/>
            <person name="Bae C."/>
            <person name="Kim S.B."/>
            <person name="Lee H.Y."/>
            <person name="Kim S.Y."/>
            <person name="Kim M.S."/>
            <person name="Kang B.C."/>
            <person name="Jo Y.D."/>
            <person name="Yang H.B."/>
            <person name="Jeong H.J."/>
            <person name="Kang W.H."/>
            <person name="Kwon J.K."/>
            <person name="Shin C."/>
            <person name="Lim J.Y."/>
            <person name="Park J.H."/>
            <person name="Huh J.H."/>
            <person name="Kim J.S."/>
            <person name="Kim B.D."/>
            <person name="Cohen O."/>
            <person name="Paran I."/>
            <person name="Suh M.C."/>
            <person name="Lee S.B."/>
            <person name="Kim Y.K."/>
            <person name="Shin Y."/>
            <person name="Noh S.J."/>
            <person name="Park J."/>
            <person name="Seo Y.S."/>
            <person name="Kwon S.Y."/>
            <person name="Kim H.A."/>
            <person name="Park J.M."/>
            <person name="Kim H.J."/>
            <person name="Choi S.B."/>
            <person name="Bosland P.W."/>
            <person name="Reeves G."/>
            <person name="Jo S.H."/>
            <person name="Lee B.W."/>
            <person name="Cho H.T."/>
            <person name="Choi H.S."/>
            <person name="Lee M.S."/>
            <person name="Yu Y."/>
            <person name="Do Choi Y."/>
            <person name="Park B.S."/>
            <person name="van Deynze A."/>
            <person name="Ashrafi H."/>
            <person name="Hill T."/>
            <person name="Kim W.T."/>
            <person name="Pai H.S."/>
            <person name="Ahn H.K."/>
            <person name="Yeam I."/>
            <person name="Giovannoni J.J."/>
            <person name="Rose J.K."/>
            <person name="Sorensen I."/>
            <person name="Lee S.J."/>
            <person name="Kim R.W."/>
            <person name="Choi I.Y."/>
            <person name="Choi B.S."/>
            <person name="Lim J.S."/>
            <person name="Lee Y.H."/>
            <person name="Choi D."/>
        </authorList>
    </citation>
    <scope>NUCLEOTIDE SEQUENCE [LARGE SCALE GENOMIC DNA]</scope>
    <source>
        <strain evidence="3">cv. CM334</strain>
    </source>
</reference>
<dbReference type="PANTHER" id="PTHR35218:SF8">
    <property type="entry name" value="ENDONUCLEASE_EXONUCLEASE_PHOSPHATASE"/>
    <property type="match status" value="1"/>
</dbReference>
<dbReference type="OMA" id="HELHAMI"/>
<feature type="compositionally biased region" description="Polar residues" evidence="1">
    <location>
        <begin position="152"/>
        <end position="167"/>
    </location>
</feature>
<feature type="region of interest" description="Disordered" evidence="1">
    <location>
        <begin position="1"/>
        <end position="39"/>
    </location>
</feature>
<gene>
    <name evidence="2" type="ORF">T459_10138</name>
</gene>
<dbReference type="Gene3D" id="3.60.10.10">
    <property type="entry name" value="Endonuclease/exonuclease/phosphatase"/>
    <property type="match status" value="1"/>
</dbReference>
<dbReference type="OrthoDB" id="1305185at2759"/>
<proteinExistence type="predicted"/>
<dbReference type="SUPFAM" id="SSF56219">
    <property type="entry name" value="DNase I-like"/>
    <property type="match status" value="1"/>
</dbReference>
<evidence type="ECO:0000313" key="2">
    <source>
        <dbReference type="EMBL" id="PHT88032.1"/>
    </source>
</evidence>
<name>A0A2G3A1C8_CAPAN</name>
<dbReference type="Gramene" id="PHT88032">
    <property type="protein sequence ID" value="PHT88032"/>
    <property type="gene ID" value="T459_10138"/>
</dbReference>
<dbReference type="Proteomes" id="UP000222542">
    <property type="component" value="Unassembled WGS sequence"/>
</dbReference>
<sequence length="358" mass="40498">MPRLPPRSSRRDRRRRPIPPRSTTPPPPPQPTQPPASSWLEMGLRGRSVSFTFELVNQQILVHLQDPVYLATIITDGMRAATEAYINYMNATLYDPSHPLYSPMPDNMSPLPPGTELPFYHPEQVLEDDDDDEVRAPTVLYQNTFTLVVDQQVPSSNPDAPSSTQGEQSEEDTTPLPSMELQRGIRPLVYVLNSMKSFIIQEVYTKQYILKCPVRLNKCTLDARVITNPNPKGFGVLLVPTLVPGNDPDEDDNNEEPPKMTLMIWNCRGSEQFDFRKSYRSMLDYHRPGMVLLLETHMTEQKDLAYDFCFTNIADVPAIGRSGGMALVWKKDVVMVDGLSMNNEEIHCTIKVVNPPAE</sequence>
<feature type="region of interest" description="Disordered" evidence="1">
    <location>
        <begin position="151"/>
        <end position="180"/>
    </location>
</feature>
<accession>A0A2G3A1C8</accession>
<organism evidence="2 3">
    <name type="scientific">Capsicum annuum</name>
    <name type="common">Capsicum pepper</name>
    <dbReference type="NCBI Taxonomy" id="4072"/>
    <lineage>
        <taxon>Eukaryota</taxon>
        <taxon>Viridiplantae</taxon>
        <taxon>Streptophyta</taxon>
        <taxon>Embryophyta</taxon>
        <taxon>Tracheophyta</taxon>
        <taxon>Spermatophyta</taxon>
        <taxon>Magnoliopsida</taxon>
        <taxon>eudicotyledons</taxon>
        <taxon>Gunneridae</taxon>
        <taxon>Pentapetalae</taxon>
        <taxon>asterids</taxon>
        <taxon>lamiids</taxon>
        <taxon>Solanales</taxon>
        <taxon>Solanaceae</taxon>
        <taxon>Solanoideae</taxon>
        <taxon>Capsiceae</taxon>
        <taxon>Capsicum</taxon>
    </lineage>
</organism>
<feature type="compositionally biased region" description="Basic residues" evidence="1">
    <location>
        <begin position="8"/>
        <end position="18"/>
    </location>
</feature>
<reference evidence="2 3" key="2">
    <citation type="journal article" date="2017" name="Genome Biol.">
        <title>New reference genome sequences of hot pepper reveal the massive evolution of plant disease-resistance genes by retroduplication.</title>
        <authorList>
            <person name="Kim S."/>
            <person name="Park J."/>
            <person name="Yeom S.I."/>
            <person name="Kim Y.M."/>
            <person name="Seo E."/>
            <person name="Kim K.T."/>
            <person name="Kim M.S."/>
            <person name="Lee J.M."/>
            <person name="Cheong K."/>
            <person name="Shin H.S."/>
            <person name="Kim S.B."/>
            <person name="Han K."/>
            <person name="Lee J."/>
            <person name="Park M."/>
            <person name="Lee H.A."/>
            <person name="Lee H.Y."/>
            <person name="Lee Y."/>
            <person name="Oh S."/>
            <person name="Lee J.H."/>
            <person name="Choi E."/>
            <person name="Choi E."/>
            <person name="Lee S.E."/>
            <person name="Jeon J."/>
            <person name="Kim H."/>
            <person name="Choi G."/>
            <person name="Song H."/>
            <person name="Lee J."/>
            <person name="Lee S.C."/>
            <person name="Kwon J.K."/>
            <person name="Lee H.Y."/>
            <person name="Koo N."/>
            <person name="Hong Y."/>
            <person name="Kim R.W."/>
            <person name="Kang W.H."/>
            <person name="Huh J.H."/>
            <person name="Kang B.C."/>
            <person name="Yang T.J."/>
            <person name="Lee Y.H."/>
            <person name="Bennetzen J.L."/>
            <person name="Choi D."/>
        </authorList>
    </citation>
    <scope>NUCLEOTIDE SEQUENCE [LARGE SCALE GENOMIC DNA]</scope>
    <source>
        <strain evidence="3">cv. CM334</strain>
    </source>
</reference>
<dbReference type="EMBL" id="AYRZ02000003">
    <property type="protein sequence ID" value="PHT88032.1"/>
    <property type="molecule type" value="Genomic_DNA"/>
</dbReference>
<comment type="caution">
    <text evidence="2">The sequence shown here is derived from an EMBL/GenBank/DDBJ whole genome shotgun (WGS) entry which is preliminary data.</text>
</comment>